<proteinExistence type="predicted"/>
<accession>A0A0F9V8A0</accession>
<sequence>MTYCLALKMNEGMVFASDSRTNAGVDQIASFKKMRTYNNGKDRVIVTLTSGNLSITQSVVNIIEQRANDPEVPNIWNAQTLFDVATLFGDCLREVRKDTAAYLAQSTVDMGVNFIVGGQVAGEPQRLFLIYSEGNFIEATEETPFFQIGETKYGKPVLDRFMQPETTLRNAIKCSLVSLDSTMRSNISVGLPIDLVSLKPNHYNFDSQYHITEDDAYFSQISTSWREGLTTLFDGLPEPDNFEVTDEVKQPASVAVQNQQPVMPATQPLPNTQTMAPPSSPTTNPSVTQPATPAPEPAPNLQNNPPLTQNQQTPLMHAAQNNQPTQNQAPVTQNQQSTQNSPVSANTSTAASTTNSY</sequence>
<feature type="compositionally biased region" description="Low complexity" evidence="1">
    <location>
        <begin position="281"/>
        <end position="291"/>
    </location>
</feature>
<feature type="compositionally biased region" description="Low complexity" evidence="1">
    <location>
        <begin position="299"/>
        <end position="336"/>
    </location>
</feature>
<dbReference type="GO" id="GO:0051603">
    <property type="term" value="P:proteolysis involved in protein catabolic process"/>
    <property type="evidence" value="ECO:0007669"/>
    <property type="project" value="InterPro"/>
</dbReference>
<feature type="compositionally biased region" description="Low complexity" evidence="1">
    <location>
        <begin position="344"/>
        <end position="357"/>
    </location>
</feature>
<protein>
    <recommendedName>
        <fullName evidence="3">Proteasome-type protease</fullName>
    </recommendedName>
</protein>
<dbReference type="Gene3D" id="3.60.20.10">
    <property type="entry name" value="Glutamine Phosphoribosylpyrophosphate, subunit 1, domain 1"/>
    <property type="match status" value="1"/>
</dbReference>
<evidence type="ECO:0008006" key="3">
    <source>
        <dbReference type="Google" id="ProtNLM"/>
    </source>
</evidence>
<reference evidence="2" key="1">
    <citation type="journal article" date="2015" name="Nature">
        <title>Complex archaea that bridge the gap between prokaryotes and eukaryotes.</title>
        <authorList>
            <person name="Spang A."/>
            <person name="Saw J.H."/>
            <person name="Jorgensen S.L."/>
            <person name="Zaremba-Niedzwiedzka K."/>
            <person name="Martijn J."/>
            <person name="Lind A.E."/>
            <person name="van Eijk R."/>
            <person name="Schleper C."/>
            <person name="Guy L."/>
            <person name="Ettema T.J."/>
        </authorList>
    </citation>
    <scope>NUCLEOTIDE SEQUENCE</scope>
</reference>
<dbReference type="SUPFAM" id="SSF56235">
    <property type="entry name" value="N-terminal nucleophile aminohydrolases (Ntn hydrolases)"/>
    <property type="match status" value="1"/>
</dbReference>
<name>A0A0F9V8A0_9ZZZZ</name>
<dbReference type="AlphaFoldDB" id="A0A0F9V8A0"/>
<gene>
    <name evidence="2" type="ORF">LCGC14_0515250</name>
</gene>
<dbReference type="InterPro" id="IPR029055">
    <property type="entry name" value="Ntn_hydrolases_N"/>
</dbReference>
<feature type="region of interest" description="Disordered" evidence="1">
    <location>
        <begin position="255"/>
        <end position="357"/>
    </location>
</feature>
<dbReference type="Pfam" id="PF00227">
    <property type="entry name" value="Proteasome"/>
    <property type="match status" value="1"/>
</dbReference>
<organism evidence="2">
    <name type="scientific">marine sediment metagenome</name>
    <dbReference type="NCBI Taxonomy" id="412755"/>
    <lineage>
        <taxon>unclassified sequences</taxon>
        <taxon>metagenomes</taxon>
        <taxon>ecological metagenomes</taxon>
    </lineage>
</organism>
<evidence type="ECO:0000256" key="1">
    <source>
        <dbReference type="SAM" id="MobiDB-lite"/>
    </source>
</evidence>
<comment type="caution">
    <text evidence="2">The sequence shown here is derived from an EMBL/GenBank/DDBJ whole genome shotgun (WGS) entry which is preliminary data.</text>
</comment>
<dbReference type="EMBL" id="LAZR01000635">
    <property type="protein sequence ID" value="KKN62083.1"/>
    <property type="molecule type" value="Genomic_DNA"/>
</dbReference>
<dbReference type="InterPro" id="IPR001353">
    <property type="entry name" value="Proteasome_sua/b"/>
</dbReference>
<dbReference type="GO" id="GO:0005839">
    <property type="term" value="C:proteasome core complex"/>
    <property type="evidence" value="ECO:0007669"/>
    <property type="project" value="InterPro"/>
</dbReference>
<evidence type="ECO:0000313" key="2">
    <source>
        <dbReference type="EMBL" id="KKN62083.1"/>
    </source>
</evidence>